<accession>A0A8K0JCB4</accession>
<evidence type="ECO:0000313" key="7">
    <source>
        <dbReference type="EMBL" id="KAG5928363.1"/>
    </source>
</evidence>
<dbReference type="EMBL" id="SRPY01000120">
    <property type="protein sequence ID" value="KAG5928363.1"/>
    <property type="molecule type" value="Genomic_DNA"/>
</dbReference>
<dbReference type="SUPFAM" id="SSF54810">
    <property type="entry name" value="GMP synthetase C-terminal dimerisation domain"/>
    <property type="match status" value="1"/>
</dbReference>
<keyword evidence="1" id="KW-0436">Ligase</keyword>
<evidence type="ECO:0000259" key="6">
    <source>
        <dbReference type="Pfam" id="PF00958"/>
    </source>
</evidence>
<evidence type="ECO:0000256" key="3">
    <source>
        <dbReference type="ARBA" id="ARBA00022749"/>
    </source>
</evidence>
<dbReference type="OrthoDB" id="1724632at2759"/>
<evidence type="ECO:0000256" key="4">
    <source>
        <dbReference type="ARBA" id="ARBA00022755"/>
    </source>
</evidence>
<dbReference type="Gene3D" id="3.30.300.10">
    <property type="match status" value="1"/>
</dbReference>
<organism evidence="7 8">
    <name type="scientific">Claviceps africana</name>
    <dbReference type="NCBI Taxonomy" id="83212"/>
    <lineage>
        <taxon>Eukaryota</taxon>
        <taxon>Fungi</taxon>
        <taxon>Dikarya</taxon>
        <taxon>Ascomycota</taxon>
        <taxon>Pezizomycotina</taxon>
        <taxon>Sordariomycetes</taxon>
        <taxon>Hypocreomycetidae</taxon>
        <taxon>Hypocreales</taxon>
        <taxon>Clavicipitaceae</taxon>
        <taxon>Claviceps</taxon>
    </lineage>
</organism>
<keyword evidence="2" id="KW-0547">Nucleotide-binding</keyword>
<dbReference type="Pfam" id="PF00958">
    <property type="entry name" value="GMP_synt_C"/>
    <property type="match status" value="1"/>
</dbReference>
<proteinExistence type="predicted"/>
<dbReference type="GO" id="GO:0005524">
    <property type="term" value="F:ATP binding"/>
    <property type="evidence" value="ECO:0007669"/>
    <property type="project" value="UniProtKB-KW"/>
</dbReference>
<evidence type="ECO:0000313" key="8">
    <source>
        <dbReference type="Proteomes" id="UP000811619"/>
    </source>
</evidence>
<feature type="domain" description="GMP synthase C-terminal" evidence="6">
    <location>
        <begin position="82"/>
        <end position="129"/>
    </location>
</feature>
<evidence type="ECO:0000256" key="5">
    <source>
        <dbReference type="ARBA" id="ARBA00022840"/>
    </source>
</evidence>
<keyword evidence="5" id="KW-0067">ATP-binding</keyword>
<keyword evidence="3" id="KW-0332">GMP biosynthesis</keyword>
<dbReference type="GO" id="GO:0003921">
    <property type="term" value="F:GMP synthase activity"/>
    <property type="evidence" value="ECO:0007669"/>
    <property type="project" value="TreeGrafter"/>
</dbReference>
<name>A0A8K0JCB4_9HYPO</name>
<dbReference type="GO" id="GO:0005829">
    <property type="term" value="C:cytosol"/>
    <property type="evidence" value="ECO:0007669"/>
    <property type="project" value="TreeGrafter"/>
</dbReference>
<dbReference type="AlphaFoldDB" id="A0A8K0JCB4"/>
<dbReference type="PANTHER" id="PTHR11922:SF2">
    <property type="entry name" value="GMP SYNTHASE [GLUTAMINE-HYDROLYZING]"/>
    <property type="match status" value="1"/>
</dbReference>
<protein>
    <recommendedName>
        <fullName evidence="6">GMP synthase C-terminal domain-containing protein</fullName>
    </recommendedName>
</protein>
<dbReference type="InterPro" id="IPR001674">
    <property type="entry name" value="GMP_synth_C"/>
</dbReference>
<evidence type="ECO:0000256" key="1">
    <source>
        <dbReference type="ARBA" id="ARBA00022598"/>
    </source>
</evidence>
<reference evidence="7" key="1">
    <citation type="journal article" date="2020" name="bioRxiv">
        <title>Whole genome comparisons of ergot fungi reveals the divergence and evolution of species within the genus Claviceps are the result of varying mechanisms driving genome evolution and host range expansion.</title>
        <authorList>
            <person name="Wyka S.A."/>
            <person name="Mondo S.J."/>
            <person name="Liu M."/>
            <person name="Dettman J."/>
            <person name="Nalam V."/>
            <person name="Broders K.D."/>
        </authorList>
    </citation>
    <scope>NUCLEOTIDE SEQUENCE</scope>
    <source>
        <strain evidence="7">CCC 489</strain>
    </source>
</reference>
<gene>
    <name evidence="7" type="ORF">E4U42_000756</name>
</gene>
<keyword evidence="8" id="KW-1185">Reference proteome</keyword>
<keyword evidence="4" id="KW-0658">Purine biosynthesis</keyword>
<comment type="caution">
    <text evidence="7">The sequence shown here is derived from an EMBL/GenBank/DDBJ whole genome shotgun (WGS) entry which is preliminary data.</text>
</comment>
<dbReference type="PANTHER" id="PTHR11922">
    <property type="entry name" value="GMP SYNTHASE-RELATED"/>
    <property type="match status" value="1"/>
</dbReference>
<dbReference type="Proteomes" id="UP000811619">
    <property type="component" value="Unassembled WGS sequence"/>
</dbReference>
<evidence type="ECO:0000256" key="2">
    <source>
        <dbReference type="ARBA" id="ARBA00022741"/>
    </source>
</evidence>
<sequence length="156" mass="16898">MHAYMSHSDKPVRLPKEFKRKIIGETFIDLFENEAIRIENEAKGTPNAGKVSWPGNGVRVLGDLTAGLLAVARKTDHIFISMIREAGIYNEMSLAYAGLDTDKAVGVTGNTRVYGYIVILCAVTTSDVVRTPEGVNVIGTDSTRLSSTSGRAPRVT</sequence>